<sequence length="123" mass="13459">MARILIVDDDELLRQVYASALDGAGHYTEEAEHGGRAIEKLERVAFDLVLIDLLMPVREGIETIMEVKRRWPSVKVIAVSAGAGRLHPGTLLDLASGLGADETLMKPASRDVLLTSVARQLRE</sequence>
<dbReference type="PANTHER" id="PTHR44591">
    <property type="entry name" value="STRESS RESPONSE REGULATOR PROTEIN 1"/>
    <property type="match status" value="1"/>
</dbReference>
<dbReference type="AlphaFoldDB" id="A0A2T9IYP5"/>
<dbReference type="RefSeq" id="WP_116569734.1">
    <property type="nucleotide sequence ID" value="NZ_QDKP01000063.1"/>
</dbReference>
<dbReference type="CDD" id="cd00156">
    <property type="entry name" value="REC"/>
    <property type="match status" value="1"/>
</dbReference>
<dbReference type="SMART" id="SM00448">
    <property type="entry name" value="REC"/>
    <property type="match status" value="1"/>
</dbReference>
<name>A0A2T9IYP5_9CAUL</name>
<dbReference type="Proteomes" id="UP000244913">
    <property type="component" value="Unassembled WGS sequence"/>
</dbReference>
<keyword evidence="5" id="KW-1185">Reference proteome</keyword>
<feature type="domain" description="Response regulatory" evidence="3">
    <location>
        <begin position="3"/>
        <end position="121"/>
    </location>
</feature>
<dbReference type="InterPro" id="IPR011006">
    <property type="entry name" value="CheY-like_superfamily"/>
</dbReference>
<evidence type="ECO:0000259" key="3">
    <source>
        <dbReference type="PROSITE" id="PS50110"/>
    </source>
</evidence>
<dbReference type="Pfam" id="PF00072">
    <property type="entry name" value="Response_reg"/>
    <property type="match status" value="1"/>
</dbReference>
<accession>A0A2T9IYP5</accession>
<evidence type="ECO:0000313" key="5">
    <source>
        <dbReference type="Proteomes" id="UP000244913"/>
    </source>
</evidence>
<keyword evidence="1 2" id="KW-0597">Phosphoprotein</keyword>
<reference evidence="4 5" key="1">
    <citation type="submission" date="2018-04" db="EMBL/GenBank/DDBJ databases">
        <title>The genome sequence of Caulobacter sp. 736.</title>
        <authorList>
            <person name="Gao J."/>
            <person name="Sun J."/>
        </authorList>
    </citation>
    <scope>NUCLEOTIDE SEQUENCE [LARGE SCALE GENOMIC DNA]</scope>
    <source>
        <strain evidence="4 5">736</strain>
    </source>
</reference>
<comment type="caution">
    <text evidence="4">The sequence shown here is derived from an EMBL/GenBank/DDBJ whole genome shotgun (WGS) entry which is preliminary data.</text>
</comment>
<dbReference type="PROSITE" id="PS50110">
    <property type="entry name" value="RESPONSE_REGULATORY"/>
    <property type="match status" value="1"/>
</dbReference>
<dbReference type="GO" id="GO:0000160">
    <property type="term" value="P:phosphorelay signal transduction system"/>
    <property type="evidence" value="ECO:0007669"/>
    <property type="project" value="InterPro"/>
</dbReference>
<dbReference type="Gene3D" id="3.40.50.2300">
    <property type="match status" value="1"/>
</dbReference>
<proteinExistence type="predicted"/>
<dbReference type="InterPro" id="IPR050595">
    <property type="entry name" value="Bact_response_regulator"/>
</dbReference>
<dbReference type="PANTHER" id="PTHR44591:SF23">
    <property type="entry name" value="CHEY SUBFAMILY"/>
    <property type="match status" value="1"/>
</dbReference>
<dbReference type="SUPFAM" id="SSF52172">
    <property type="entry name" value="CheY-like"/>
    <property type="match status" value="1"/>
</dbReference>
<protein>
    <submittedName>
        <fullName evidence="4">Response regulator</fullName>
    </submittedName>
</protein>
<organism evidence="4 5">
    <name type="scientific">Caulobacter radicis</name>
    <dbReference type="NCBI Taxonomy" id="2172650"/>
    <lineage>
        <taxon>Bacteria</taxon>
        <taxon>Pseudomonadati</taxon>
        <taxon>Pseudomonadota</taxon>
        <taxon>Alphaproteobacteria</taxon>
        <taxon>Caulobacterales</taxon>
        <taxon>Caulobacteraceae</taxon>
        <taxon>Caulobacter</taxon>
    </lineage>
</organism>
<feature type="modified residue" description="4-aspartylphosphate" evidence="2">
    <location>
        <position position="52"/>
    </location>
</feature>
<evidence type="ECO:0000313" key="4">
    <source>
        <dbReference type="EMBL" id="PVM72315.1"/>
    </source>
</evidence>
<evidence type="ECO:0000256" key="1">
    <source>
        <dbReference type="ARBA" id="ARBA00022553"/>
    </source>
</evidence>
<gene>
    <name evidence="4" type="ORF">DDF65_22300</name>
</gene>
<dbReference type="EMBL" id="QDKP01000063">
    <property type="protein sequence ID" value="PVM72315.1"/>
    <property type="molecule type" value="Genomic_DNA"/>
</dbReference>
<dbReference type="InterPro" id="IPR001789">
    <property type="entry name" value="Sig_transdc_resp-reg_receiver"/>
</dbReference>
<evidence type="ECO:0000256" key="2">
    <source>
        <dbReference type="PROSITE-ProRule" id="PRU00169"/>
    </source>
</evidence>